<protein>
    <submittedName>
        <fullName evidence="2">Uncharacterized protein</fullName>
    </submittedName>
</protein>
<dbReference type="EMBL" id="MN740670">
    <property type="protein sequence ID" value="QHU06971.1"/>
    <property type="molecule type" value="Genomic_DNA"/>
</dbReference>
<feature type="transmembrane region" description="Helical" evidence="1">
    <location>
        <begin position="48"/>
        <end position="67"/>
    </location>
</feature>
<keyword evidence="1" id="KW-0812">Transmembrane</keyword>
<keyword evidence="1" id="KW-1133">Transmembrane helix</keyword>
<name>A0A6C0JQ17_9ZZZZ</name>
<evidence type="ECO:0000256" key="1">
    <source>
        <dbReference type="SAM" id="Phobius"/>
    </source>
</evidence>
<reference evidence="2" key="1">
    <citation type="journal article" date="2020" name="Nature">
        <title>Giant virus diversity and host interactions through global metagenomics.</title>
        <authorList>
            <person name="Schulz F."/>
            <person name="Roux S."/>
            <person name="Paez-Espino D."/>
            <person name="Jungbluth S."/>
            <person name="Walsh D.A."/>
            <person name="Denef V.J."/>
            <person name="McMahon K.D."/>
            <person name="Konstantinidis K.T."/>
            <person name="Eloe-Fadrosh E.A."/>
            <person name="Kyrpides N.C."/>
            <person name="Woyke T."/>
        </authorList>
    </citation>
    <scope>NUCLEOTIDE SEQUENCE</scope>
    <source>
        <strain evidence="2">GVMAG-S-1038524-41</strain>
    </source>
</reference>
<feature type="transmembrane region" description="Helical" evidence="1">
    <location>
        <begin position="20"/>
        <end position="42"/>
    </location>
</feature>
<evidence type="ECO:0000313" key="2">
    <source>
        <dbReference type="EMBL" id="QHU06971.1"/>
    </source>
</evidence>
<sequence>MVYKKKKEKYDGDDGGRSSWKTIVSIFWGMIAFVAIYYSFVINKGFKWGPFLLALFFSPIYLAWGIYKAGIPPTVKINR</sequence>
<accession>A0A6C0JQ17</accession>
<dbReference type="AlphaFoldDB" id="A0A6C0JQ17"/>
<proteinExistence type="predicted"/>
<keyword evidence="1" id="KW-0472">Membrane</keyword>
<organism evidence="2">
    <name type="scientific">viral metagenome</name>
    <dbReference type="NCBI Taxonomy" id="1070528"/>
    <lineage>
        <taxon>unclassified sequences</taxon>
        <taxon>metagenomes</taxon>
        <taxon>organismal metagenomes</taxon>
    </lineage>
</organism>